<keyword evidence="1 2" id="KW-0732">Signal</keyword>
<accession>A0A318RCA9</accession>
<dbReference type="Proteomes" id="UP000247591">
    <property type="component" value="Unassembled WGS sequence"/>
</dbReference>
<comment type="caution">
    <text evidence="3">The sequence shown here is derived from an EMBL/GenBank/DDBJ whole genome shotgun (WGS) entry which is preliminary data.</text>
</comment>
<protein>
    <submittedName>
        <fullName evidence="3">VCBS repeat protein</fullName>
    </submittedName>
</protein>
<dbReference type="EMBL" id="QJSP01000023">
    <property type="protein sequence ID" value="PYE12286.1"/>
    <property type="molecule type" value="Genomic_DNA"/>
</dbReference>
<feature type="signal peptide" evidence="2">
    <location>
        <begin position="1"/>
        <end position="28"/>
    </location>
</feature>
<feature type="chain" id="PRO_5016283710" evidence="2">
    <location>
        <begin position="29"/>
        <end position="390"/>
    </location>
</feature>
<dbReference type="Pfam" id="PF13517">
    <property type="entry name" value="FG-GAP_3"/>
    <property type="match status" value="2"/>
</dbReference>
<dbReference type="AlphaFoldDB" id="A0A318RCA9"/>
<dbReference type="OrthoDB" id="877328at2"/>
<dbReference type="RefSeq" id="WP_110472514.1">
    <property type="nucleotide sequence ID" value="NZ_QJSP01000023.1"/>
</dbReference>
<sequence length="390" mass="39980">MHRTATRSATVLLASALALSALPAAVSADTPSSVTPTFAAPQIIPGLDIAGPGFAAVNTIAADFTNDGAPDLLEARDFGVDIGLNLFVNDGQGRFGLPRIIVGAPSAAAVAAGDLNGDGNQDIMATGPFNIFVQFGHGDGTFGPPDLYPLLTAGQVQGVLSDVDNDGDLDVVSAGYFSMRTLLNDGRGHFYGGPISPMPSTVIGTTTPADFDGDANQDFYVLDSALGTVIALKGQGDGRFTVSGTVLLTGLIPEDVTAVKLNDDPYDDMLSLGSFSFSLTSALADGKGGFSTGLLPSSNRYLGVGPVAGAAGDLNGDGREDFVASRVLELLSPMRIYLGNGTDQPKQVAELPGPPLAQTPVLADFNRDGRLDIAAPSVAVMSVYLNTTKK</sequence>
<dbReference type="Gene3D" id="2.130.10.130">
    <property type="entry name" value="Integrin alpha, N-terminal"/>
    <property type="match status" value="2"/>
</dbReference>
<organism evidence="3 4">
    <name type="scientific">Williamsia limnetica</name>
    <dbReference type="NCBI Taxonomy" id="882452"/>
    <lineage>
        <taxon>Bacteria</taxon>
        <taxon>Bacillati</taxon>
        <taxon>Actinomycetota</taxon>
        <taxon>Actinomycetes</taxon>
        <taxon>Mycobacteriales</taxon>
        <taxon>Nocardiaceae</taxon>
        <taxon>Williamsia</taxon>
    </lineage>
</organism>
<dbReference type="InterPro" id="IPR028994">
    <property type="entry name" value="Integrin_alpha_N"/>
</dbReference>
<evidence type="ECO:0000256" key="1">
    <source>
        <dbReference type="ARBA" id="ARBA00022729"/>
    </source>
</evidence>
<name>A0A318RCA9_WILLI</name>
<reference evidence="3 4" key="1">
    <citation type="submission" date="2018-06" db="EMBL/GenBank/DDBJ databases">
        <title>Genomic Encyclopedia of Type Strains, Phase IV (KMG-IV): sequencing the most valuable type-strain genomes for metagenomic binning, comparative biology and taxonomic classification.</title>
        <authorList>
            <person name="Goeker M."/>
        </authorList>
    </citation>
    <scope>NUCLEOTIDE SEQUENCE [LARGE SCALE GENOMIC DNA]</scope>
    <source>
        <strain evidence="3 4">DSM 45521</strain>
    </source>
</reference>
<proteinExistence type="predicted"/>
<dbReference type="PANTHER" id="PTHR46580:SF4">
    <property type="entry name" value="ATP_GTP-BINDING PROTEIN"/>
    <property type="match status" value="1"/>
</dbReference>
<evidence type="ECO:0000313" key="4">
    <source>
        <dbReference type="Proteomes" id="UP000247591"/>
    </source>
</evidence>
<dbReference type="PANTHER" id="PTHR46580">
    <property type="entry name" value="SENSOR KINASE-RELATED"/>
    <property type="match status" value="1"/>
</dbReference>
<keyword evidence="4" id="KW-1185">Reference proteome</keyword>
<dbReference type="InterPro" id="IPR013517">
    <property type="entry name" value="FG-GAP"/>
</dbReference>
<dbReference type="SUPFAM" id="SSF69318">
    <property type="entry name" value="Integrin alpha N-terminal domain"/>
    <property type="match status" value="2"/>
</dbReference>
<evidence type="ECO:0000313" key="3">
    <source>
        <dbReference type="EMBL" id="PYE12286.1"/>
    </source>
</evidence>
<gene>
    <name evidence="3" type="ORF">DFR67_1239</name>
</gene>
<evidence type="ECO:0000256" key="2">
    <source>
        <dbReference type="SAM" id="SignalP"/>
    </source>
</evidence>